<keyword evidence="1" id="KW-0812">Transmembrane</keyword>
<feature type="transmembrane region" description="Helical" evidence="1">
    <location>
        <begin position="269"/>
        <end position="292"/>
    </location>
</feature>
<organism evidence="2 3">
    <name type="scientific">Plectosphaerella plurivora</name>
    <dbReference type="NCBI Taxonomy" id="936078"/>
    <lineage>
        <taxon>Eukaryota</taxon>
        <taxon>Fungi</taxon>
        <taxon>Dikarya</taxon>
        <taxon>Ascomycota</taxon>
        <taxon>Pezizomycotina</taxon>
        <taxon>Sordariomycetes</taxon>
        <taxon>Hypocreomycetidae</taxon>
        <taxon>Glomerellales</taxon>
        <taxon>Plectosphaerellaceae</taxon>
        <taxon>Plectosphaerella</taxon>
    </lineage>
</organism>
<proteinExistence type="predicted"/>
<feature type="transmembrane region" description="Helical" evidence="1">
    <location>
        <begin position="352"/>
        <end position="375"/>
    </location>
</feature>
<dbReference type="AlphaFoldDB" id="A0A9P9A931"/>
<accession>A0A9P9A931</accession>
<evidence type="ECO:0000256" key="1">
    <source>
        <dbReference type="SAM" id="Phobius"/>
    </source>
</evidence>
<sequence>MLNWSAGVSLATAVYRRTADIGHSHLAKRAAPPGSFQVDQGPQYEPPSWTIYVVLLNFVLFLPVLFIISYTFNHVFPVLAMVEDDTPEYEAVPLARDTTGPADGSNVKPDATRLSFDNGPVTRSFRATNRLLRANGGFSAYFRGFFCLFAFNMAGGFLQGIFATAVAPIFASFALLIASLALVQLNTAWVHIIITPRSSEHFWKRLPPFRRTFNATALPTAIFWVALQVSNIIPFALAYLMGIEFPDVTVSPGDNTDMPAYDAANTWKAVVIAIVTIAASLFLVIPAQAVLVRVQASLLPESEDTIIAFDRSFGGAVLPTIVGGKGYATVADAWKTFTASAWRRLLGLTVKIFFVNMAVMVGMAVVIAPQVYAIYSHSTLKEPSHGSF</sequence>
<feature type="transmembrane region" description="Helical" evidence="1">
    <location>
        <begin position="169"/>
        <end position="194"/>
    </location>
</feature>
<feature type="transmembrane region" description="Helical" evidence="1">
    <location>
        <begin position="140"/>
        <end position="163"/>
    </location>
</feature>
<keyword evidence="3" id="KW-1185">Reference proteome</keyword>
<evidence type="ECO:0000313" key="2">
    <source>
        <dbReference type="EMBL" id="KAH6688062.1"/>
    </source>
</evidence>
<dbReference type="EMBL" id="JAGSXJ010000010">
    <property type="protein sequence ID" value="KAH6688062.1"/>
    <property type="molecule type" value="Genomic_DNA"/>
</dbReference>
<protein>
    <recommendedName>
        <fullName evidence="4">Ubiquitin carrier protein</fullName>
    </recommendedName>
</protein>
<evidence type="ECO:0000313" key="3">
    <source>
        <dbReference type="Proteomes" id="UP000770015"/>
    </source>
</evidence>
<feature type="transmembrane region" description="Helical" evidence="1">
    <location>
        <begin position="215"/>
        <end position="241"/>
    </location>
</feature>
<dbReference type="OrthoDB" id="2896006at2759"/>
<evidence type="ECO:0008006" key="4">
    <source>
        <dbReference type="Google" id="ProtNLM"/>
    </source>
</evidence>
<comment type="caution">
    <text evidence="2">The sequence shown here is derived from an EMBL/GenBank/DDBJ whole genome shotgun (WGS) entry which is preliminary data.</text>
</comment>
<feature type="transmembrane region" description="Helical" evidence="1">
    <location>
        <begin position="49"/>
        <end position="72"/>
    </location>
</feature>
<keyword evidence="1" id="KW-0472">Membrane</keyword>
<reference evidence="2" key="1">
    <citation type="journal article" date="2021" name="Nat. Commun.">
        <title>Genetic determinants of endophytism in the Arabidopsis root mycobiome.</title>
        <authorList>
            <person name="Mesny F."/>
            <person name="Miyauchi S."/>
            <person name="Thiergart T."/>
            <person name="Pickel B."/>
            <person name="Atanasova L."/>
            <person name="Karlsson M."/>
            <person name="Huettel B."/>
            <person name="Barry K.W."/>
            <person name="Haridas S."/>
            <person name="Chen C."/>
            <person name="Bauer D."/>
            <person name="Andreopoulos W."/>
            <person name="Pangilinan J."/>
            <person name="LaButti K."/>
            <person name="Riley R."/>
            <person name="Lipzen A."/>
            <person name="Clum A."/>
            <person name="Drula E."/>
            <person name="Henrissat B."/>
            <person name="Kohler A."/>
            <person name="Grigoriev I.V."/>
            <person name="Martin F.M."/>
            <person name="Hacquard S."/>
        </authorList>
    </citation>
    <scope>NUCLEOTIDE SEQUENCE</scope>
    <source>
        <strain evidence="2">MPI-SDFR-AT-0117</strain>
    </source>
</reference>
<gene>
    <name evidence="2" type="ORF">F5X68DRAFT_8333</name>
</gene>
<name>A0A9P9A931_9PEZI</name>
<dbReference type="Proteomes" id="UP000770015">
    <property type="component" value="Unassembled WGS sequence"/>
</dbReference>
<keyword evidence="1" id="KW-1133">Transmembrane helix</keyword>